<evidence type="ECO:0000313" key="3">
    <source>
        <dbReference type="Proteomes" id="UP000265715"/>
    </source>
</evidence>
<organism evidence="2 3">
    <name type="scientific">Calidithermus terrae</name>
    <dbReference type="NCBI Taxonomy" id="1408545"/>
    <lineage>
        <taxon>Bacteria</taxon>
        <taxon>Thermotogati</taxon>
        <taxon>Deinococcota</taxon>
        <taxon>Deinococci</taxon>
        <taxon>Thermales</taxon>
        <taxon>Thermaceae</taxon>
        <taxon>Calidithermus</taxon>
    </lineage>
</organism>
<feature type="domain" description="SLH" evidence="1">
    <location>
        <begin position="24"/>
        <end position="52"/>
    </location>
</feature>
<dbReference type="AlphaFoldDB" id="A0A399EMQ9"/>
<evidence type="ECO:0000259" key="1">
    <source>
        <dbReference type="Pfam" id="PF00395"/>
    </source>
</evidence>
<name>A0A399EMQ9_9DEIN</name>
<evidence type="ECO:0000313" key="2">
    <source>
        <dbReference type="EMBL" id="RIH85994.1"/>
    </source>
</evidence>
<dbReference type="Pfam" id="PF00395">
    <property type="entry name" value="SLH"/>
    <property type="match status" value="1"/>
</dbReference>
<keyword evidence="3" id="KW-1185">Reference proteome</keyword>
<comment type="caution">
    <text evidence="2">The sequence shown here is derived from an EMBL/GenBank/DDBJ whole genome shotgun (WGS) entry which is preliminary data.</text>
</comment>
<reference evidence="2 3" key="1">
    <citation type="submission" date="2018-08" db="EMBL/GenBank/DDBJ databases">
        <title>Meiothermus terrae DSM 26712 genome sequencing project.</title>
        <authorList>
            <person name="Da Costa M.S."/>
            <person name="Albuquerque L."/>
            <person name="Raposo P."/>
            <person name="Froufe H.J.C."/>
            <person name="Barroso C.S."/>
            <person name="Egas C."/>
        </authorList>
    </citation>
    <scope>NUCLEOTIDE SEQUENCE [LARGE SCALE GENOMIC DNA]</scope>
    <source>
        <strain evidence="2 3">DSM 26712</strain>
    </source>
</reference>
<gene>
    <name evidence="2" type="ORF">Mterra_01551</name>
</gene>
<dbReference type="InterPro" id="IPR001119">
    <property type="entry name" value="SLH_dom"/>
</dbReference>
<dbReference type="OrthoDB" id="25984at2"/>
<sequence length="158" mass="16440">MRWLLAGLAVLGLAGAQQAPRGGFVDVPPCHWAAEAVRALAAKELVQGSPAGSRELVENALRQVFEGLKCGDLGWSLEFLEGAPPGFATGAVGKIDGFELRGLQTRVSGGEATVSFQVVISEGGSVYTSRGTARLVPGPGGWRVVYSSLAALGLPYFR</sequence>
<protein>
    <recommendedName>
        <fullName evidence="1">SLH domain-containing protein</fullName>
    </recommendedName>
</protein>
<dbReference type="RefSeq" id="WP_119314684.1">
    <property type="nucleotide sequence ID" value="NZ_QXDL01000051.1"/>
</dbReference>
<dbReference type="Proteomes" id="UP000265715">
    <property type="component" value="Unassembled WGS sequence"/>
</dbReference>
<accession>A0A399EMQ9</accession>
<proteinExistence type="predicted"/>
<dbReference type="EMBL" id="QXDL01000051">
    <property type="protein sequence ID" value="RIH85994.1"/>
    <property type="molecule type" value="Genomic_DNA"/>
</dbReference>